<name>A0A166A1D1_9AGAM</name>
<dbReference type="SUPFAM" id="SSF51197">
    <property type="entry name" value="Clavaminate synthase-like"/>
    <property type="match status" value="1"/>
</dbReference>
<dbReference type="InterPro" id="IPR044861">
    <property type="entry name" value="IPNS-like_FE2OG_OXY"/>
</dbReference>
<accession>A0A166A1D1</accession>
<feature type="compositionally biased region" description="Polar residues" evidence="1">
    <location>
        <begin position="1"/>
        <end position="13"/>
    </location>
</feature>
<dbReference type="Gene3D" id="2.60.120.330">
    <property type="entry name" value="B-lactam Antibiotic, Isopenicillin N Synthase, Chain"/>
    <property type="match status" value="1"/>
</dbReference>
<organism evidence="4">
    <name type="scientific">Athelia psychrophila</name>
    <dbReference type="NCBI Taxonomy" id="1759441"/>
    <lineage>
        <taxon>Eukaryota</taxon>
        <taxon>Fungi</taxon>
        <taxon>Dikarya</taxon>
        <taxon>Basidiomycota</taxon>
        <taxon>Agaricomycotina</taxon>
        <taxon>Agaricomycetes</taxon>
        <taxon>Agaricomycetidae</taxon>
        <taxon>Atheliales</taxon>
        <taxon>Atheliaceae</taxon>
        <taxon>Athelia</taxon>
    </lineage>
</organism>
<evidence type="ECO:0000313" key="4">
    <source>
        <dbReference type="EMBL" id="KZP11151.1"/>
    </source>
</evidence>
<evidence type="ECO:0000259" key="2">
    <source>
        <dbReference type="Pfam" id="PF03171"/>
    </source>
</evidence>
<dbReference type="STRING" id="436010.A0A166A1D1"/>
<dbReference type="Pfam" id="PF03171">
    <property type="entry name" value="2OG-FeII_Oxy"/>
    <property type="match status" value="1"/>
</dbReference>
<proteinExistence type="predicted"/>
<dbReference type="InterPro" id="IPR026992">
    <property type="entry name" value="DIOX_N"/>
</dbReference>
<dbReference type="OrthoDB" id="406156at2759"/>
<dbReference type="InterPro" id="IPR050231">
    <property type="entry name" value="Iron_ascorbate_oxido_reductase"/>
</dbReference>
<gene>
    <name evidence="4" type="ORF">FIBSPDRAFT_1050885</name>
</gene>
<evidence type="ECO:0000259" key="3">
    <source>
        <dbReference type="Pfam" id="PF14226"/>
    </source>
</evidence>
<dbReference type="InterPro" id="IPR027443">
    <property type="entry name" value="IPNS-like_sf"/>
</dbReference>
<protein>
    <submittedName>
        <fullName evidence="4">Clavaminate synthase-like protein</fullName>
    </submittedName>
</protein>
<dbReference type="EMBL" id="KV417667">
    <property type="protein sequence ID" value="KZP11151.1"/>
    <property type="molecule type" value="Genomic_DNA"/>
</dbReference>
<sequence length="373" mass="42500">MSEASSPTSSFSDHTLLEYPDVPDWTPPKPTDAELEWADILTVDLSLFDTDREALVNTVSTALQRDGFFYVVGHGIEPERLKRQFAIGQLTFDEVDRPEKEAHRALIAEEGSFMGYKLQNYWEIKDGVRDRIEHYNFYQNHIDPESKHPRALQPYVEEVKDFLADTRQKVLRRVLLLIDAVLGLPEGHLWGLHDHEGKSGDDLLRYMIYDPLTASEAQTTGGVMLNGHTDFNSISTLVSQPISALQILMPDGVWRYVKHRDDALVINIGDQLSFMSGGLLKGTIHRVIRPPADQRHLRRLGVFHFAHFISGVPLALLPSERVREEGHVIFEDRVPTSDEWEAARVKSYGTAKLVKGDKYDVEYIAGLQVRHWH</sequence>
<dbReference type="PANTHER" id="PTHR47990">
    <property type="entry name" value="2-OXOGLUTARATE (2OG) AND FE(II)-DEPENDENT OXYGENASE SUPERFAMILY PROTEIN-RELATED"/>
    <property type="match status" value="1"/>
</dbReference>
<feature type="domain" description="Non-haem dioxygenase N-terminal" evidence="3">
    <location>
        <begin position="42"/>
        <end position="144"/>
    </location>
</feature>
<evidence type="ECO:0000256" key="1">
    <source>
        <dbReference type="SAM" id="MobiDB-lite"/>
    </source>
</evidence>
<feature type="region of interest" description="Disordered" evidence="1">
    <location>
        <begin position="1"/>
        <end position="25"/>
    </location>
</feature>
<reference evidence="4" key="1">
    <citation type="journal article" date="2016" name="Mol. Biol. Evol.">
        <title>Comparative Genomics of Early-Diverging Mushroom-Forming Fungi Provides Insights into the Origins of Lignocellulose Decay Capabilities.</title>
        <authorList>
            <person name="Nagy L.G."/>
            <person name="Riley R."/>
            <person name="Tritt A."/>
            <person name="Adam C."/>
            <person name="Daum C."/>
            <person name="Floudas D."/>
            <person name="Sun H."/>
            <person name="Yadav J.S."/>
            <person name="Pangilinan J."/>
            <person name="Larsson K.H."/>
            <person name="Matsuura K."/>
            <person name="Barry K."/>
            <person name="Labutti K."/>
            <person name="Kuo R."/>
            <person name="Ohm R.A."/>
            <person name="Bhattacharya S.S."/>
            <person name="Shirouzu T."/>
            <person name="Yoshinaga Y."/>
            <person name="Martin F.M."/>
            <person name="Grigoriev I.V."/>
            <person name="Hibbett D.S."/>
        </authorList>
    </citation>
    <scope>NUCLEOTIDE SEQUENCE [LARGE SCALE GENOMIC DNA]</scope>
    <source>
        <strain evidence="4">CBS 109695</strain>
    </source>
</reference>
<dbReference type="AlphaFoldDB" id="A0A166A1D1"/>
<feature type="domain" description="Isopenicillin N synthase-like Fe(2+) 2OG dioxygenase" evidence="2">
    <location>
        <begin position="223"/>
        <end position="295"/>
    </location>
</feature>
<dbReference type="Pfam" id="PF14226">
    <property type="entry name" value="DIOX_N"/>
    <property type="match status" value="1"/>
</dbReference>
<dbReference type="PRINTS" id="PR00682">
    <property type="entry name" value="IPNSYNTHASE"/>
</dbReference>